<dbReference type="EMBL" id="LR881470">
    <property type="protein sequence ID" value="CAD5333548.1"/>
    <property type="molecule type" value="Genomic_DNA"/>
</dbReference>
<dbReference type="Pfam" id="PF00319">
    <property type="entry name" value="SRF-TF"/>
    <property type="match status" value="1"/>
</dbReference>
<evidence type="ECO:0000256" key="6">
    <source>
        <dbReference type="ARBA" id="ARBA00023136"/>
    </source>
</evidence>
<dbReference type="GO" id="GO:0046983">
    <property type="term" value="F:protein dimerization activity"/>
    <property type="evidence" value="ECO:0007669"/>
    <property type="project" value="InterPro"/>
</dbReference>
<name>A0A7G2FCE4_ARATH</name>
<dbReference type="GO" id="GO:0045944">
    <property type="term" value="P:positive regulation of transcription by RNA polymerase II"/>
    <property type="evidence" value="ECO:0007669"/>
    <property type="project" value="InterPro"/>
</dbReference>
<evidence type="ECO:0000256" key="8">
    <source>
        <dbReference type="ARBA" id="ARBA00023242"/>
    </source>
</evidence>
<sequence>MTMRSSLPSSSSAYSLASTSLSNRLETIFKKASELCTLCDIEACVIYYGPDGELKTWPPEREKVRDIALSGKIVSISGALVVVLYKGPKVLDAASFTSFESCWIIGGLLITSQYLLVSVWYILQSQVMEIYPEEITVVFFYNLCEMLISPPVCRKRLDLLAA</sequence>
<dbReference type="PROSITE" id="PS50066">
    <property type="entry name" value="MADS_BOX_2"/>
    <property type="match status" value="1"/>
</dbReference>
<keyword evidence="2" id="KW-0812">Transmembrane</keyword>
<evidence type="ECO:0000313" key="11">
    <source>
        <dbReference type="Proteomes" id="UP000516314"/>
    </source>
</evidence>
<dbReference type="GO" id="GO:0000987">
    <property type="term" value="F:cis-regulatory region sequence-specific DNA binding"/>
    <property type="evidence" value="ECO:0007669"/>
    <property type="project" value="InterPro"/>
</dbReference>
<dbReference type="AlphaFoldDB" id="A0A7G2FCE4"/>
<evidence type="ECO:0000313" key="10">
    <source>
        <dbReference type="EMBL" id="CAD5333548.1"/>
    </source>
</evidence>
<keyword evidence="4" id="KW-0805">Transcription regulation</keyword>
<evidence type="ECO:0000256" key="3">
    <source>
        <dbReference type="ARBA" id="ARBA00022989"/>
    </source>
</evidence>
<keyword evidence="6" id="KW-0472">Membrane</keyword>
<evidence type="ECO:0000256" key="5">
    <source>
        <dbReference type="ARBA" id="ARBA00023125"/>
    </source>
</evidence>
<evidence type="ECO:0000259" key="9">
    <source>
        <dbReference type="PROSITE" id="PS50066"/>
    </source>
</evidence>
<organism evidence="10 11">
    <name type="scientific">Arabidopsis thaliana</name>
    <name type="common">Mouse-ear cress</name>
    <dbReference type="NCBI Taxonomy" id="3702"/>
    <lineage>
        <taxon>Eukaryota</taxon>
        <taxon>Viridiplantae</taxon>
        <taxon>Streptophyta</taxon>
        <taxon>Embryophyta</taxon>
        <taxon>Tracheophyta</taxon>
        <taxon>Spermatophyta</taxon>
        <taxon>Magnoliopsida</taxon>
        <taxon>eudicotyledons</taxon>
        <taxon>Gunneridae</taxon>
        <taxon>Pentapetalae</taxon>
        <taxon>rosids</taxon>
        <taxon>malvids</taxon>
        <taxon>Brassicales</taxon>
        <taxon>Brassicaceae</taxon>
        <taxon>Camelineae</taxon>
        <taxon>Arabidopsis</taxon>
    </lineage>
</organism>
<protein>
    <submittedName>
        <fullName evidence="10">(thale cress) hypothetical protein</fullName>
    </submittedName>
</protein>
<gene>
    <name evidence="10" type="ORF">AT9943_LOCUS20900</name>
</gene>
<evidence type="ECO:0000256" key="2">
    <source>
        <dbReference type="ARBA" id="ARBA00022692"/>
    </source>
</evidence>
<keyword evidence="3" id="KW-1133">Transmembrane helix</keyword>
<dbReference type="InterPro" id="IPR033897">
    <property type="entry name" value="SRF-like_MADS-box"/>
</dbReference>
<accession>A0A7G2FCE4</accession>
<dbReference type="GO" id="GO:0022857">
    <property type="term" value="F:transmembrane transporter activity"/>
    <property type="evidence" value="ECO:0007669"/>
    <property type="project" value="InterPro"/>
</dbReference>
<dbReference type="PANTHER" id="PTHR31218">
    <property type="entry name" value="WAT1-RELATED PROTEIN"/>
    <property type="match status" value="1"/>
</dbReference>
<dbReference type="InterPro" id="IPR036879">
    <property type="entry name" value="TF_MADSbox_sf"/>
</dbReference>
<dbReference type="CDD" id="cd00266">
    <property type="entry name" value="MADS_SRF_like"/>
    <property type="match status" value="1"/>
</dbReference>
<feature type="domain" description="MADS-box" evidence="9">
    <location>
        <begin position="19"/>
        <end position="61"/>
    </location>
</feature>
<dbReference type="GO" id="GO:0016020">
    <property type="term" value="C:membrane"/>
    <property type="evidence" value="ECO:0007669"/>
    <property type="project" value="InterPro"/>
</dbReference>
<reference evidence="10 11" key="1">
    <citation type="submission" date="2020-09" db="EMBL/GenBank/DDBJ databases">
        <authorList>
            <person name="Ashkenazy H."/>
        </authorList>
    </citation>
    <scope>NUCLEOTIDE SEQUENCE [LARGE SCALE GENOMIC DNA]</scope>
    <source>
        <strain evidence="11">cv. Cdm-0</strain>
    </source>
</reference>
<dbReference type="Gene3D" id="3.40.1810.10">
    <property type="entry name" value="Transcription factor, MADS-box"/>
    <property type="match status" value="1"/>
</dbReference>
<keyword evidence="8" id="KW-0539">Nucleus</keyword>
<dbReference type="GO" id="GO:0000981">
    <property type="term" value="F:DNA-binding transcription factor activity, RNA polymerase II-specific"/>
    <property type="evidence" value="ECO:0007669"/>
    <property type="project" value="InterPro"/>
</dbReference>
<dbReference type="InterPro" id="IPR002100">
    <property type="entry name" value="TF_MADSbox"/>
</dbReference>
<dbReference type="SUPFAM" id="SSF55455">
    <property type="entry name" value="SRF-like"/>
    <property type="match status" value="1"/>
</dbReference>
<dbReference type="InterPro" id="IPR030184">
    <property type="entry name" value="WAT1-related"/>
</dbReference>
<evidence type="ECO:0000256" key="7">
    <source>
        <dbReference type="ARBA" id="ARBA00023163"/>
    </source>
</evidence>
<evidence type="ECO:0000256" key="4">
    <source>
        <dbReference type="ARBA" id="ARBA00023015"/>
    </source>
</evidence>
<evidence type="ECO:0000256" key="1">
    <source>
        <dbReference type="ARBA" id="ARBA00004123"/>
    </source>
</evidence>
<keyword evidence="5" id="KW-0238">DNA-binding</keyword>
<keyword evidence="7" id="KW-0804">Transcription</keyword>
<proteinExistence type="predicted"/>
<dbReference type="Proteomes" id="UP000516314">
    <property type="component" value="Chromosome 5"/>
</dbReference>
<dbReference type="SMART" id="SM00432">
    <property type="entry name" value="MADS"/>
    <property type="match status" value="1"/>
</dbReference>
<comment type="subcellular location">
    <subcellularLocation>
        <location evidence="1">Nucleus</location>
    </subcellularLocation>
</comment>
<dbReference type="GO" id="GO:0005634">
    <property type="term" value="C:nucleus"/>
    <property type="evidence" value="ECO:0007669"/>
    <property type="project" value="UniProtKB-SubCell"/>
</dbReference>